<evidence type="ECO:0000313" key="3">
    <source>
        <dbReference type="Proteomes" id="UP000292702"/>
    </source>
</evidence>
<reference evidence="2 3" key="1">
    <citation type="submission" date="2018-11" db="EMBL/GenBank/DDBJ databases">
        <title>Genome assembly of Steccherinum ochraceum LE-BIN_3174, the white-rot fungus of the Steccherinaceae family (The Residual Polyporoid clade, Polyporales, Basidiomycota).</title>
        <authorList>
            <person name="Fedorova T.V."/>
            <person name="Glazunova O.A."/>
            <person name="Landesman E.O."/>
            <person name="Moiseenko K.V."/>
            <person name="Psurtseva N.V."/>
            <person name="Savinova O.S."/>
            <person name="Shakhova N.V."/>
            <person name="Tyazhelova T.V."/>
            <person name="Vasina D.V."/>
        </authorList>
    </citation>
    <scope>NUCLEOTIDE SEQUENCE [LARGE SCALE GENOMIC DNA]</scope>
    <source>
        <strain evidence="2 3">LE-BIN_3174</strain>
    </source>
</reference>
<feature type="region of interest" description="Disordered" evidence="1">
    <location>
        <begin position="1"/>
        <end position="87"/>
    </location>
</feature>
<dbReference type="EMBL" id="RWJN01000038">
    <property type="protein sequence ID" value="TCD69588.1"/>
    <property type="molecule type" value="Genomic_DNA"/>
</dbReference>
<gene>
    <name evidence="2" type="ORF">EIP91_007010</name>
</gene>
<dbReference type="AlphaFoldDB" id="A0A4R0RYX8"/>
<dbReference type="PANTHER" id="PTHR34689">
    <property type="entry name" value="NUCLEIC ACID-BINDING PROTEIN"/>
    <property type="match status" value="1"/>
</dbReference>
<organism evidence="2 3">
    <name type="scientific">Steccherinum ochraceum</name>
    <dbReference type="NCBI Taxonomy" id="92696"/>
    <lineage>
        <taxon>Eukaryota</taxon>
        <taxon>Fungi</taxon>
        <taxon>Dikarya</taxon>
        <taxon>Basidiomycota</taxon>
        <taxon>Agaricomycotina</taxon>
        <taxon>Agaricomycetes</taxon>
        <taxon>Polyporales</taxon>
        <taxon>Steccherinaceae</taxon>
        <taxon>Steccherinum</taxon>
    </lineage>
</organism>
<accession>A0A4R0RYX8</accession>
<sequence>MALPQGIARAPEMMHRDRSRDKRRRSRSRSSSLSDSDSDDSDHDKRKKKKDKHHKKHKSGSRERSKKDRKKDKKSKKKLKSAASSHQWGKYGLINETDLYNKEQEFRAWLVEERKINPETISKDQNKKEFARFVEDYNTATLPHEKFYAMDAYERRMDAVRSGAYIPPADDGYNPDADLRALQSSHKRKPTEQDTYMSKEQLLELRRVQAERIEAGKMKLLGMDVKHTMGVRMDGTMFDG</sequence>
<dbReference type="STRING" id="92696.A0A4R0RYX8"/>
<keyword evidence="3" id="KW-1185">Reference proteome</keyword>
<comment type="caution">
    <text evidence="2">The sequence shown here is derived from an EMBL/GenBank/DDBJ whole genome shotgun (WGS) entry which is preliminary data.</text>
</comment>
<feature type="compositionally biased region" description="Basic residues" evidence="1">
    <location>
        <begin position="45"/>
        <end position="59"/>
    </location>
</feature>
<proteinExistence type="predicted"/>
<dbReference type="Proteomes" id="UP000292702">
    <property type="component" value="Unassembled WGS sequence"/>
</dbReference>
<feature type="compositionally biased region" description="Basic residues" evidence="1">
    <location>
        <begin position="67"/>
        <end position="80"/>
    </location>
</feature>
<evidence type="ECO:0000313" key="2">
    <source>
        <dbReference type="EMBL" id="TCD69588.1"/>
    </source>
</evidence>
<evidence type="ECO:0000256" key="1">
    <source>
        <dbReference type="SAM" id="MobiDB-lite"/>
    </source>
</evidence>
<protein>
    <submittedName>
        <fullName evidence="2">Uncharacterized protein</fullName>
    </submittedName>
</protein>
<name>A0A4R0RYX8_9APHY</name>
<dbReference type="OrthoDB" id="2538345at2759"/>
<dbReference type="PANTHER" id="PTHR34689:SF1">
    <property type="entry name" value="NUCLEIC ACID-BINDING PROTEIN"/>
    <property type="match status" value="1"/>
</dbReference>